<name>J3JJR0_ACTNH</name>
<sequence>MIESQSASTFSTFQQFVNNALRLATMSEISLSHALSQAFEDRVDLGSWAGFTASLARFLEQVCMPAPRPATQRGDAPDSVTGPGIDPSGGTLLLTAPTTMVKPEELAPKGRWAQLLLQLRLTAPLVPSPELPGVVLVGRSDGIEVSLPELDARGRVLLGPTERRILGAIGWEESGHVFTRLLSDGDETADLVTRILIEVLEVAHPADLDFLLRAHSDVS</sequence>
<evidence type="ECO:0000313" key="2">
    <source>
        <dbReference type="EMBL" id="EJN84651.1"/>
    </source>
</evidence>
<gene>
    <name evidence="2" type="ORF">HMPREF1129_1101</name>
</gene>
<dbReference type="EMBL" id="ALJK01000140">
    <property type="protein sequence ID" value="EJN84651.1"/>
    <property type="molecule type" value="Genomic_DNA"/>
</dbReference>
<reference evidence="2 3" key="1">
    <citation type="submission" date="2012-07" db="EMBL/GenBank/DDBJ databases">
        <authorList>
            <person name="Durkin A.S."/>
            <person name="McCorrison J."/>
            <person name="Torralba M."/>
            <person name="Gillis M."/>
            <person name="Methe B."/>
            <person name="Sutton G."/>
            <person name="Nelson K.E."/>
        </authorList>
    </citation>
    <scope>NUCLEOTIDE SEQUENCE [LARGE SCALE GENOMIC DNA]</scope>
    <source>
        <strain evidence="3">ATCC 12104 / DSM 43013 / CCUG 2238 / JCM 8349 / NCTC 10301 / Howell 279</strain>
    </source>
</reference>
<evidence type="ECO:0000313" key="3">
    <source>
        <dbReference type="Proteomes" id="UP000007814"/>
    </source>
</evidence>
<proteinExistence type="predicted"/>
<dbReference type="PATRIC" id="fig|1115803.3.peg.1530"/>
<feature type="region of interest" description="Disordered" evidence="1">
    <location>
        <begin position="68"/>
        <end position="91"/>
    </location>
</feature>
<accession>J3JJR0</accession>
<dbReference type="AlphaFoldDB" id="J3JJR0"/>
<dbReference type="eggNOG" id="ENOG50314DP">
    <property type="taxonomic scope" value="Bacteria"/>
</dbReference>
<protein>
    <submittedName>
        <fullName evidence="2">Uncharacterized protein</fullName>
    </submittedName>
</protein>
<dbReference type="Proteomes" id="UP000007814">
    <property type="component" value="Unassembled WGS sequence"/>
</dbReference>
<comment type="caution">
    <text evidence="2">The sequence shown here is derived from an EMBL/GenBank/DDBJ whole genome shotgun (WGS) entry which is preliminary data.</text>
</comment>
<evidence type="ECO:0000256" key="1">
    <source>
        <dbReference type="SAM" id="MobiDB-lite"/>
    </source>
</evidence>
<organism evidence="2 3">
    <name type="scientific">Actinomyces naeslundii (strain ATCC 12104 / DSM 43013 / CCUG 2238 / JCM 8349 / NCTC 10301 / Howell 279)</name>
    <dbReference type="NCBI Taxonomy" id="1115803"/>
    <lineage>
        <taxon>Bacteria</taxon>
        <taxon>Bacillati</taxon>
        <taxon>Actinomycetota</taxon>
        <taxon>Actinomycetes</taxon>
        <taxon>Actinomycetales</taxon>
        <taxon>Actinomycetaceae</taxon>
        <taxon>Actinomyces</taxon>
    </lineage>
</organism>